<evidence type="ECO:0000313" key="3">
    <source>
        <dbReference type="EMBL" id="MDT0377283.1"/>
    </source>
</evidence>
<comment type="caution">
    <text evidence="3">The sequence shown here is derived from an EMBL/GenBank/DDBJ whole genome shotgun (WGS) entry which is preliminary data.</text>
</comment>
<feature type="compositionally biased region" description="Basic and acidic residues" evidence="1">
    <location>
        <begin position="239"/>
        <end position="262"/>
    </location>
</feature>
<feature type="region of interest" description="Disordered" evidence="1">
    <location>
        <begin position="229"/>
        <end position="295"/>
    </location>
</feature>
<dbReference type="EMBL" id="JAVREQ010000001">
    <property type="protein sequence ID" value="MDT0377283.1"/>
    <property type="molecule type" value="Genomic_DNA"/>
</dbReference>
<evidence type="ECO:0000313" key="4">
    <source>
        <dbReference type="Proteomes" id="UP001183414"/>
    </source>
</evidence>
<feature type="transmembrane region" description="Helical" evidence="2">
    <location>
        <begin position="58"/>
        <end position="80"/>
    </location>
</feature>
<feature type="transmembrane region" description="Helical" evidence="2">
    <location>
        <begin position="92"/>
        <end position="115"/>
    </location>
</feature>
<keyword evidence="2" id="KW-0472">Membrane</keyword>
<evidence type="ECO:0000256" key="2">
    <source>
        <dbReference type="SAM" id="Phobius"/>
    </source>
</evidence>
<accession>A0ABU2NNQ4</accession>
<feature type="transmembrane region" description="Helical" evidence="2">
    <location>
        <begin position="127"/>
        <end position="145"/>
    </location>
</feature>
<feature type="compositionally biased region" description="Polar residues" evidence="1">
    <location>
        <begin position="280"/>
        <end position="290"/>
    </location>
</feature>
<sequence length="367" mass="39351">MATKPPPEHLPGHPISGVRYRAEERTRTVTTELDGQPRQTQKTYEVLVPQPPRDWDHILLRAVTGAAVAATAVSVAWTTASIGQLLALTAPAAVAYAAAGVFDFAWITCLVLQWLDRYDPKRARAAAVVGWFALGIAVAAVIAHGSQLDQLAAGIVGAGISVIAKGLWTLVLRHFAVTLGEGTAGWLQQRREEINAQRALSGQLRRLHDDEAYTAAVYGPAAGAARALTSADTAARGQDTGHEAEQDTGRDTDTTAQEDRRPVFVTAQDAPAGQDARPDTGQQETGQQDRTPARTVPARAVMQPRTGDPSVKDTIVTAVRKQGVDIEDRDALLAAVREVHGEVKPDTFIKSRNRARKALEKGEGFYA</sequence>
<reference evidence="4" key="1">
    <citation type="submission" date="2023-07" db="EMBL/GenBank/DDBJ databases">
        <title>30 novel species of actinomycetes from the DSMZ collection.</title>
        <authorList>
            <person name="Nouioui I."/>
        </authorList>
    </citation>
    <scope>NUCLEOTIDE SEQUENCE [LARGE SCALE GENOMIC DNA]</scope>
    <source>
        <strain evidence="4">DSM 42041</strain>
    </source>
</reference>
<feature type="transmembrane region" description="Helical" evidence="2">
    <location>
        <begin position="151"/>
        <end position="171"/>
    </location>
</feature>
<gene>
    <name evidence="3" type="ORF">RM572_00640</name>
</gene>
<keyword evidence="4" id="KW-1185">Reference proteome</keyword>
<proteinExistence type="predicted"/>
<evidence type="ECO:0008006" key="5">
    <source>
        <dbReference type="Google" id="ProtNLM"/>
    </source>
</evidence>
<evidence type="ECO:0000256" key="1">
    <source>
        <dbReference type="SAM" id="MobiDB-lite"/>
    </source>
</evidence>
<name>A0ABU2NNQ4_9ACTN</name>
<keyword evidence="2" id="KW-1133">Transmembrane helix</keyword>
<dbReference type="RefSeq" id="WP_311671288.1">
    <property type="nucleotide sequence ID" value="NZ_JAVREQ010000001.1"/>
</dbReference>
<dbReference type="Proteomes" id="UP001183414">
    <property type="component" value="Unassembled WGS sequence"/>
</dbReference>
<organism evidence="3 4">
    <name type="scientific">Streptomyces hazeniae</name>
    <dbReference type="NCBI Taxonomy" id="3075538"/>
    <lineage>
        <taxon>Bacteria</taxon>
        <taxon>Bacillati</taxon>
        <taxon>Actinomycetota</taxon>
        <taxon>Actinomycetes</taxon>
        <taxon>Kitasatosporales</taxon>
        <taxon>Streptomycetaceae</taxon>
        <taxon>Streptomyces</taxon>
    </lineage>
</organism>
<protein>
    <recommendedName>
        <fullName evidence="5">Protein transporter Sec31</fullName>
    </recommendedName>
</protein>
<keyword evidence="2" id="KW-0812">Transmembrane</keyword>